<dbReference type="EMBL" id="CM056812">
    <property type="protein sequence ID" value="KAJ8617562.1"/>
    <property type="molecule type" value="Genomic_DNA"/>
</dbReference>
<keyword evidence="2" id="KW-1185">Reference proteome</keyword>
<protein>
    <submittedName>
        <fullName evidence="1">Uncharacterized protein</fullName>
    </submittedName>
</protein>
<proteinExistence type="predicted"/>
<comment type="caution">
    <text evidence="1">The sequence shown here is derived from an EMBL/GenBank/DDBJ whole genome shotgun (WGS) entry which is preliminary data.</text>
</comment>
<reference evidence="1 2" key="1">
    <citation type="journal article" date="2022" name="Hortic Res">
        <title>A haplotype resolved chromosomal level avocado genome allows analysis of novel avocado genes.</title>
        <authorList>
            <person name="Nath O."/>
            <person name="Fletcher S.J."/>
            <person name="Hayward A."/>
            <person name="Shaw L.M."/>
            <person name="Masouleh A.K."/>
            <person name="Furtado A."/>
            <person name="Henry R.J."/>
            <person name="Mitter N."/>
        </authorList>
    </citation>
    <scope>NUCLEOTIDE SEQUENCE [LARGE SCALE GENOMIC DNA]</scope>
    <source>
        <strain evidence="2">cv. Hass</strain>
    </source>
</reference>
<dbReference type="Proteomes" id="UP001234297">
    <property type="component" value="Chromosome 4"/>
</dbReference>
<accession>A0ACC2K8X8</accession>
<evidence type="ECO:0000313" key="1">
    <source>
        <dbReference type="EMBL" id="KAJ8617562.1"/>
    </source>
</evidence>
<organism evidence="1 2">
    <name type="scientific">Persea americana</name>
    <name type="common">Avocado</name>
    <dbReference type="NCBI Taxonomy" id="3435"/>
    <lineage>
        <taxon>Eukaryota</taxon>
        <taxon>Viridiplantae</taxon>
        <taxon>Streptophyta</taxon>
        <taxon>Embryophyta</taxon>
        <taxon>Tracheophyta</taxon>
        <taxon>Spermatophyta</taxon>
        <taxon>Magnoliopsida</taxon>
        <taxon>Magnoliidae</taxon>
        <taxon>Laurales</taxon>
        <taxon>Lauraceae</taxon>
        <taxon>Persea</taxon>
    </lineage>
</organism>
<sequence length="223" mass="25498">MQKSPLSQPDHTTFGIIFKRYASTHLVKEVVNAYNRSAEFGLKDEISFSNLIDALCEYKHVIEAQEVCGISEFSNQTKMHNMIFQGSFKMGWWNKCREIWEEIELKGVVCNLHSYSIYMDIQCKAGKPWKAVRLYKEFKRNDFPLDVIVYNNVVYAIGLSEGTDAAMGMYQEMLDSGCSPNVRGMVEMAQKYETEVLEKGILAKPWKDLGTKLLSEDSDNEGS</sequence>
<gene>
    <name evidence="1" type="ORF">MRB53_013748</name>
</gene>
<evidence type="ECO:0000313" key="2">
    <source>
        <dbReference type="Proteomes" id="UP001234297"/>
    </source>
</evidence>
<name>A0ACC2K8X8_PERAE</name>